<gene>
    <name evidence="3" type="ORF">B1A_17865</name>
</gene>
<feature type="domain" description="OmpA-like" evidence="2">
    <location>
        <begin position="146"/>
        <end position="281"/>
    </location>
</feature>
<organism evidence="3">
    <name type="scientific">mine drainage metagenome</name>
    <dbReference type="NCBI Taxonomy" id="410659"/>
    <lineage>
        <taxon>unclassified sequences</taxon>
        <taxon>metagenomes</taxon>
        <taxon>ecological metagenomes</taxon>
    </lineage>
</organism>
<dbReference type="PANTHER" id="PTHR30329:SF21">
    <property type="entry name" value="LIPOPROTEIN YIAD-RELATED"/>
    <property type="match status" value="1"/>
</dbReference>
<feature type="region of interest" description="Disordered" evidence="1">
    <location>
        <begin position="310"/>
        <end position="333"/>
    </location>
</feature>
<feature type="compositionally biased region" description="Low complexity" evidence="1">
    <location>
        <begin position="311"/>
        <end position="324"/>
    </location>
</feature>
<dbReference type="InterPro" id="IPR039567">
    <property type="entry name" value="Gly-zipper"/>
</dbReference>
<dbReference type="Pfam" id="PF00691">
    <property type="entry name" value="OmpA"/>
    <property type="match status" value="1"/>
</dbReference>
<dbReference type="InterPro" id="IPR006665">
    <property type="entry name" value="OmpA-like"/>
</dbReference>
<sequence>MPVQRAAFKSGKHFRAWRLVIGMGVALSVALTGCATNSPLQEPAFIASLQHKVTDLFDNPNPCSNNARNIGIATGAVVGAVVGHQVQKTRRARCGAAVGATVGGLIGHSMDERRCKLYEIAQHDHLKLASATITPEKLGVSGKHTVGLDVQIQDQGVIFEKRSERLVPGARGYLDQIAAQYTPHALIESLGLHPPRQAVIAAEHRKVLIVAHAAQTADPLWAERLSEARARVVAEIFAANGVPGYDIYFQGAGDTLPVASNATAHGREENRRVQIVDVPSDTDLTRYLRLRSADPADFTGVTYASARESVAQTASGASPTSTPSAEPPPVNPHASLFQRMAEHAKRMAWKMDHSSSHPVATAATPAPAPKPAAALAATLPPGAYDFGGQPLQGAGQPIELGALHSHSMFSFVREAQARGAAVIGPCTTDHPHIAGPVRNLSSGRILPARDDVPGFYGAPWISEPNGNLVAILDAYVPKSAGLPVPDPRIDIYRDYAHFHERQPTYSRLAPVNVYRGTRGTLYRVFVGGPMQCMDLFVPARTGSGPAQIYYPLIGKSYIATSTFKIRQ</sequence>
<dbReference type="SUPFAM" id="SSF103088">
    <property type="entry name" value="OmpA-like"/>
    <property type="match status" value="1"/>
</dbReference>
<evidence type="ECO:0000259" key="2">
    <source>
        <dbReference type="PROSITE" id="PS51123"/>
    </source>
</evidence>
<name>T1A3S9_9ZZZZ</name>
<evidence type="ECO:0000313" key="3">
    <source>
        <dbReference type="EMBL" id="EQD36515.1"/>
    </source>
</evidence>
<dbReference type="PROSITE" id="PS51257">
    <property type="entry name" value="PROKAR_LIPOPROTEIN"/>
    <property type="match status" value="1"/>
</dbReference>
<accession>T1A3S9</accession>
<protein>
    <submittedName>
        <fullName evidence="3">Porin</fullName>
    </submittedName>
</protein>
<comment type="caution">
    <text evidence="3">The sequence shown here is derived from an EMBL/GenBank/DDBJ whole genome shotgun (WGS) entry which is preliminary data.</text>
</comment>
<dbReference type="Gene3D" id="3.30.1330.60">
    <property type="entry name" value="OmpA-like domain"/>
    <property type="match status" value="1"/>
</dbReference>
<dbReference type="PROSITE" id="PS51123">
    <property type="entry name" value="OMPA_2"/>
    <property type="match status" value="1"/>
</dbReference>
<dbReference type="InterPro" id="IPR050330">
    <property type="entry name" value="Bact_OuterMem_StrucFunc"/>
</dbReference>
<dbReference type="InterPro" id="IPR036737">
    <property type="entry name" value="OmpA-like_sf"/>
</dbReference>
<dbReference type="PANTHER" id="PTHR30329">
    <property type="entry name" value="STATOR ELEMENT OF FLAGELLAR MOTOR COMPLEX"/>
    <property type="match status" value="1"/>
</dbReference>
<dbReference type="Pfam" id="PF13488">
    <property type="entry name" value="Gly-zipper_Omp"/>
    <property type="match status" value="1"/>
</dbReference>
<proteinExistence type="predicted"/>
<reference evidence="3" key="2">
    <citation type="journal article" date="2014" name="ISME J.">
        <title>Microbial stratification in low pH oxic and suboxic macroscopic growths along an acid mine drainage.</title>
        <authorList>
            <person name="Mendez-Garcia C."/>
            <person name="Mesa V."/>
            <person name="Sprenger R.R."/>
            <person name="Richter M."/>
            <person name="Diez M.S."/>
            <person name="Solano J."/>
            <person name="Bargiela R."/>
            <person name="Golyshina O.V."/>
            <person name="Manteca A."/>
            <person name="Ramos J.L."/>
            <person name="Gallego J.R."/>
            <person name="Llorente I."/>
            <person name="Martins Dos Santos V.A."/>
            <person name="Jensen O.N."/>
            <person name="Pelaez A.I."/>
            <person name="Sanchez J."/>
            <person name="Ferrer M."/>
        </authorList>
    </citation>
    <scope>NUCLEOTIDE SEQUENCE</scope>
</reference>
<dbReference type="AlphaFoldDB" id="T1A3S9"/>
<reference evidence="3" key="1">
    <citation type="submission" date="2013-08" db="EMBL/GenBank/DDBJ databases">
        <authorList>
            <person name="Mendez C."/>
            <person name="Richter M."/>
            <person name="Ferrer M."/>
            <person name="Sanchez J."/>
        </authorList>
    </citation>
    <scope>NUCLEOTIDE SEQUENCE</scope>
</reference>
<evidence type="ECO:0000256" key="1">
    <source>
        <dbReference type="SAM" id="MobiDB-lite"/>
    </source>
</evidence>
<dbReference type="EMBL" id="AUZX01013154">
    <property type="protein sequence ID" value="EQD36515.1"/>
    <property type="molecule type" value="Genomic_DNA"/>
</dbReference>
<dbReference type="CDD" id="cd07185">
    <property type="entry name" value="OmpA_C-like"/>
    <property type="match status" value="1"/>
</dbReference>